<dbReference type="Proteomes" id="UP000774570">
    <property type="component" value="Unassembled WGS sequence"/>
</dbReference>
<name>A0ABS7FVK6_9ACTN</name>
<dbReference type="SUPFAM" id="SSF55729">
    <property type="entry name" value="Acyl-CoA N-acyltransferases (Nat)"/>
    <property type="match status" value="1"/>
</dbReference>
<evidence type="ECO:0000256" key="1">
    <source>
        <dbReference type="ARBA" id="ARBA00022679"/>
    </source>
</evidence>
<dbReference type="PANTHER" id="PTHR43877">
    <property type="entry name" value="AMINOALKYLPHOSPHONATE N-ACETYLTRANSFERASE-RELATED-RELATED"/>
    <property type="match status" value="1"/>
</dbReference>
<keyword evidence="5" id="KW-1185">Reference proteome</keyword>
<dbReference type="PROSITE" id="PS51186">
    <property type="entry name" value="GNAT"/>
    <property type="match status" value="1"/>
</dbReference>
<keyword evidence="2" id="KW-0012">Acyltransferase</keyword>
<organism evidence="4 5">
    <name type="scientific">Actinomadura parmotrematis</name>
    <dbReference type="NCBI Taxonomy" id="2864039"/>
    <lineage>
        <taxon>Bacteria</taxon>
        <taxon>Bacillati</taxon>
        <taxon>Actinomycetota</taxon>
        <taxon>Actinomycetes</taxon>
        <taxon>Streptosporangiales</taxon>
        <taxon>Thermomonosporaceae</taxon>
        <taxon>Actinomadura</taxon>
    </lineage>
</organism>
<dbReference type="InterPro" id="IPR016181">
    <property type="entry name" value="Acyl_CoA_acyltransferase"/>
</dbReference>
<reference evidence="4 5" key="1">
    <citation type="submission" date="2021-07" db="EMBL/GenBank/DDBJ databases">
        <title>Actinomadura sp. PM05-2 isolated from lichen.</title>
        <authorList>
            <person name="Somphong A."/>
            <person name="Phongsopitanun W."/>
            <person name="Tanasupawat S."/>
            <person name="Peongsungnone V."/>
        </authorList>
    </citation>
    <scope>NUCLEOTIDE SEQUENCE [LARGE SCALE GENOMIC DNA]</scope>
    <source>
        <strain evidence="4 5">PM05-2</strain>
    </source>
</reference>
<protein>
    <submittedName>
        <fullName evidence="4">GNAT family N-acetyltransferase</fullName>
    </submittedName>
</protein>
<gene>
    <name evidence="4" type="ORF">K1Y72_15105</name>
</gene>
<dbReference type="Pfam" id="PF00583">
    <property type="entry name" value="Acetyltransf_1"/>
    <property type="match status" value="1"/>
</dbReference>
<keyword evidence="1" id="KW-0808">Transferase</keyword>
<dbReference type="InterPro" id="IPR050832">
    <property type="entry name" value="Bact_Acetyltransf"/>
</dbReference>
<evidence type="ECO:0000313" key="4">
    <source>
        <dbReference type="EMBL" id="MBW8483714.1"/>
    </source>
</evidence>
<dbReference type="InterPro" id="IPR000182">
    <property type="entry name" value="GNAT_dom"/>
</dbReference>
<proteinExistence type="predicted"/>
<dbReference type="Gene3D" id="3.40.630.30">
    <property type="match status" value="1"/>
</dbReference>
<comment type="caution">
    <text evidence="4">The sequence shown here is derived from an EMBL/GenBank/DDBJ whole genome shotgun (WGS) entry which is preliminary data.</text>
</comment>
<dbReference type="EMBL" id="JAIBOA010000008">
    <property type="protein sequence ID" value="MBW8483714.1"/>
    <property type="molecule type" value="Genomic_DNA"/>
</dbReference>
<evidence type="ECO:0000256" key="2">
    <source>
        <dbReference type="ARBA" id="ARBA00023315"/>
    </source>
</evidence>
<accession>A0ABS7FVK6</accession>
<dbReference type="CDD" id="cd04301">
    <property type="entry name" value="NAT_SF"/>
    <property type="match status" value="1"/>
</dbReference>
<sequence length="168" mass="17792">MRVRRGGAADAPAILAMLDGAVAWMAARGNTGQWGASPWTADPARVRRIVDQTRRDEVWIAELDGRTAGAMTTGTGPAHAEIPAAGEPEVYVTLLVTDRAAAGRGVGSALLELSVDLARRRGLGLVRVDCYAGNGGRLVDYYRRNGFAPVAPFTVDGWPGQLLARRPA</sequence>
<evidence type="ECO:0000313" key="5">
    <source>
        <dbReference type="Proteomes" id="UP000774570"/>
    </source>
</evidence>
<feature type="domain" description="N-acetyltransferase" evidence="3">
    <location>
        <begin position="1"/>
        <end position="168"/>
    </location>
</feature>
<evidence type="ECO:0000259" key="3">
    <source>
        <dbReference type="PROSITE" id="PS51186"/>
    </source>
</evidence>